<evidence type="ECO:0000256" key="1">
    <source>
        <dbReference type="SAM" id="Coils"/>
    </source>
</evidence>
<feature type="compositionally biased region" description="Low complexity" evidence="2">
    <location>
        <begin position="176"/>
        <end position="194"/>
    </location>
</feature>
<feature type="region of interest" description="Disordered" evidence="2">
    <location>
        <begin position="827"/>
        <end position="860"/>
    </location>
</feature>
<feature type="region of interest" description="Disordered" evidence="2">
    <location>
        <begin position="96"/>
        <end position="145"/>
    </location>
</feature>
<feature type="compositionally biased region" description="Low complexity" evidence="2">
    <location>
        <begin position="96"/>
        <end position="108"/>
    </location>
</feature>
<name>A0A1X6P1H5_PORUM</name>
<gene>
    <name evidence="3" type="ORF">BU14_0273s0002</name>
</gene>
<proteinExistence type="predicted"/>
<accession>A0A1X6P1H5</accession>
<feature type="region of interest" description="Disordered" evidence="2">
    <location>
        <begin position="170"/>
        <end position="197"/>
    </location>
</feature>
<reference evidence="3 4" key="1">
    <citation type="submission" date="2017-03" db="EMBL/GenBank/DDBJ databases">
        <title>WGS assembly of Porphyra umbilicalis.</title>
        <authorList>
            <person name="Brawley S.H."/>
            <person name="Blouin N.A."/>
            <person name="Ficko-Blean E."/>
            <person name="Wheeler G.L."/>
            <person name="Lohr M."/>
            <person name="Goodson H.V."/>
            <person name="Jenkins J.W."/>
            <person name="Blaby-Haas C.E."/>
            <person name="Helliwell K.E."/>
            <person name="Chan C."/>
            <person name="Marriage T."/>
            <person name="Bhattacharya D."/>
            <person name="Klein A.S."/>
            <person name="Badis Y."/>
            <person name="Brodie J."/>
            <person name="Cao Y."/>
            <person name="Collen J."/>
            <person name="Dittami S.M."/>
            <person name="Gachon C.M."/>
            <person name="Green B.R."/>
            <person name="Karpowicz S."/>
            <person name="Kim J.W."/>
            <person name="Kudahl U."/>
            <person name="Lin S."/>
            <person name="Michel G."/>
            <person name="Mittag M."/>
            <person name="Olson B.J."/>
            <person name="Pangilinan J."/>
            <person name="Peng Y."/>
            <person name="Qiu H."/>
            <person name="Shu S."/>
            <person name="Singer J.T."/>
            <person name="Smith A.G."/>
            <person name="Sprecher B.N."/>
            <person name="Wagner V."/>
            <person name="Wang W."/>
            <person name="Wang Z.-Y."/>
            <person name="Yan J."/>
            <person name="Yarish C."/>
            <person name="Zoeuner-Riek S."/>
            <person name="Zhuang Y."/>
            <person name="Zou Y."/>
            <person name="Lindquist E.A."/>
            <person name="Grimwood J."/>
            <person name="Barry K."/>
            <person name="Rokhsar D.S."/>
            <person name="Schmutz J."/>
            <person name="Stiller J.W."/>
            <person name="Grossman A.R."/>
            <person name="Prochnik S.E."/>
        </authorList>
    </citation>
    <scope>NUCLEOTIDE SEQUENCE [LARGE SCALE GENOMIC DNA]</scope>
    <source>
        <strain evidence="3">4086291</strain>
    </source>
</reference>
<feature type="region of interest" description="Disordered" evidence="2">
    <location>
        <begin position="216"/>
        <end position="240"/>
    </location>
</feature>
<organism evidence="3 4">
    <name type="scientific">Porphyra umbilicalis</name>
    <name type="common">Purple laver</name>
    <name type="synonym">Red alga</name>
    <dbReference type="NCBI Taxonomy" id="2786"/>
    <lineage>
        <taxon>Eukaryota</taxon>
        <taxon>Rhodophyta</taxon>
        <taxon>Bangiophyceae</taxon>
        <taxon>Bangiales</taxon>
        <taxon>Bangiaceae</taxon>
        <taxon>Porphyra</taxon>
    </lineage>
</organism>
<feature type="coiled-coil region" evidence="1">
    <location>
        <begin position="299"/>
        <end position="354"/>
    </location>
</feature>
<keyword evidence="4" id="KW-1185">Reference proteome</keyword>
<feature type="compositionally biased region" description="Low complexity" evidence="2">
    <location>
        <begin position="224"/>
        <end position="240"/>
    </location>
</feature>
<dbReference type="Proteomes" id="UP000218209">
    <property type="component" value="Unassembled WGS sequence"/>
</dbReference>
<feature type="compositionally biased region" description="Polar residues" evidence="2">
    <location>
        <begin position="851"/>
        <end position="860"/>
    </location>
</feature>
<evidence type="ECO:0000313" key="3">
    <source>
        <dbReference type="EMBL" id="OSX74677.1"/>
    </source>
</evidence>
<sequence length="860" mass="88734">MAGQSAPCPLLGDATPPPPPSTAAPVYSGAAGSGAATVASDVPNARSSRGDLLQDRDNPFHQHAISVRLAEKKQEKAAAALAKKTAAAAARAAKAAKIAQERAAAGRPPARRRAGRTVPSRQENFGGSAAGKTLPFSTSAPPSDAAFPGVPLSTALESVNRRAVAVAFRDGESTQSTVAHSAPAATPSAADNPTEVTHPMGSTIPPAAVVPAACNTTPANGRGPPQLTSTLLSPSSDAATPSTTLAAAATSSAARAAAAAAAVLEDAAVVTGSRPRPTVFEAAGSAAFDEFNCAAAASNRHLREQVEDLKTALECNKRLRKQLDEHEQESKKRRVATNRQIKELRKAAAAIQSEVGAVKTTMKAVVKTINLVGTAVNHGNAAMKDLCKAVDRRDARVGTNAPTSHTTSMVTASVLSELRQAPWTQQLMRDIRAETCAAFNDTHSSAGAWPSPERNREIVARHLNRKLNFPGGITEARLALSKKVLAPCDPKVNEGKRFKPEMLNTILRRGISRFHRAVLEAATAGFMERAASHLSIGYKGDKGELKFTKADSQRCLEEHWLFEAEFGRDAMLWGLHRALARMGVLREHMVDATATKGKYYKVRYAMYVAIVTKVFITLCDMAGYPRFTVGAANVDEAYRKVWGVLMALVHKNLKKQKTEYMGLLLLDGDDPDMVITGIDDARLGSTLVRVLATRCADASPAETVAGGSRFVPAGAASVNRAAAAVPVAAAAAASAVAADADTVATAASAVSTDAGTVGGPAAAAAVLLTAAATPAAAAVRAGAAATSGPATAAVDSAARASAAAAAAASELGRLDAGADRVADDDAVSDGDAFLDEADDGLLDGEEYDTDNNGGISGSPQ</sequence>
<feature type="region of interest" description="Disordered" evidence="2">
    <location>
        <begin position="1"/>
        <end position="58"/>
    </location>
</feature>
<feature type="compositionally biased region" description="Low complexity" evidence="2">
    <location>
        <begin position="23"/>
        <end position="42"/>
    </location>
</feature>
<evidence type="ECO:0000256" key="2">
    <source>
        <dbReference type="SAM" id="MobiDB-lite"/>
    </source>
</evidence>
<dbReference type="AlphaFoldDB" id="A0A1X6P1H5"/>
<protein>
    <submittedName>
        <fullName evidence="3">Uncharacterized protein</fullName>
    </submittedName>
</protein>
<feature type="compositionally biased region" description="Basic and acidic residues" evidence="2">
    <location>
        <begin position="48"/>
        <end position="58"/>
    </location>
</feature>
<dbReference type="EMBL" id="KV918935">
    <property type="protein sequence ID" value="OSX74677.1"/>
    <property type="molecule type" value="Genomic_DNA"/>
</dbReference>
<keyword evidence="1" id="KW-0175">Coiled coil</keyword>
<evidence type="ECO:0000313" key="4">
    <source>
        <dbReference type="Proteomes" id="UP000218209"/>
    </source>
</evidence>
<feature type="compositionally biased region" description="Acidic residues" evidence="2">
    <location>
        <begin position="827"/>
        <end position="849"/>
    </location>
</feature>